<dbReference type="EMBL" id="JAKOGI010003660">
    <property type="protein sequence ID" value="KAJ8420241.1"/>
    <property type="molecule type" value="Genomic_DNA"/>
</dbReference>
<dbReference type="Pfam" id="PF01105">
    <property type="entry name" value="EMP24_GP25L"/>
    <property type="match status" value="1"/>
</dbReference>
<protein>
    <recommendedName>
        <fullName evidence="10">GOLD domain-containing protein</fullName>
    </recommendedName>
</protein>
<evidence type="ECO:0000256" key="3">
    <source>
        <dbReference type="ARBA" id="ARBA00022692"/>
    </source>
</evidence>
<keyword evidence="5 8" id="KW-1133">Transmembrane helix</keyword>
<comment type="caution">
    <text evidence="11">The sequence shown here is derived from an EMBL/GenBank/DDBJ whole genome shotgun (WGS) entry which is preliminary data.</text>
</comment>
<dbReference type="SMART" id="SM01190">
    <property type="entry name" value="EMP24_GP25L"/>
    <property type="match status" value="1"/>
</dbReference>
<evidence type="ECO:0000259" key="10">
    <source>
        <dbReference type="PROSITE" id="PS50866"/>
    </source>
</evidence>
<dbReference type="OrthoDB" id="1929172at2759"/>
<dbReference type="InterPro" id="IPR009038">
    <property type="entry name" value="GOLD_dom"/>
</dbReference>
<name>A0A9Q1GJC7_9CARY</name>
<evidence type="ECO:0000313" key="11">
    <source>
        <dbReference type="EMBL" id="KAJ8420241.1"/>
    </source>
</evidence>
<feature type="domain" description="GOLD" evidence="10">
    <location>
        <begin position="30"/>
        <end position="120"/>
    </location>
</feature>
<dbReference type="InterPro" id="IPR015720">
    <property type="entry name" value="Emp24-like"/>
</dbReference>
<dbReference type="AlphaFoldDB" id="A0A9Q1GJC7"/>
<keyword evidence="3 7" id="KW-0812">Transmembrane</keyword>
<evidence type="ECO:0000256" key="6">
    <source>
        <dbReference type="ARBA" id="ARBA00023136"/>
    </source>
</evidence>
<evidence type="ECO:0000256" key="1">
    <source>
        <dbReference type="ARBA" id="ARBA00004479"/>
    </source>
</evidence>
<dbReference type="PANTHER" id="PTHR22811">
    <property type="entry name" value="TRANSMEMBRANE EMP24 DOMAIN-CONTAINING PROTEIN"/>
    <property type="match status" value="1"/>
</dbReference>
<dbReference type="GO" id="GO:0016020">
    <property type="term" value="C:membrane"/>
    <property type="evidence" value="ECO:0007669"/>
    <property type="project" value="UniProtKB-SubCell"/>
</dbReference>
<proteinExistence type="inferred from homology"/>
<evidence type="ECO:0000313" key="12">
    <source>
        <dbReference type="EMBL" id="KAJ8428786.1"/>
    </source>
</evidence>
<reference evidence="11" key="1">
    <citation type="submission" date="2022-04" db="EMBL/GenBank/DDBJ databases">
        <title>Carnegiea gigantea Genome sequencing and assembly v2.</title>
        <authorList>
            <person name="Copetti D."/>
            <person name="Sanderson M.J."/>
            <person name="Burquez A."/>
            <person name="Wojciechowski M.F."/>
        </authorList>
    </citation>
    <scope>NUCLEOTIDE SEQUENCE</scope>
    <source>
        <strain evidence="11">SGP5-SGP5p</strain>
        <tissue evidence="11">Aerial part</tissue>
    </source>
</reference>
<evidence type="ECO:0000256" key="4">
    <source>
        <dbReference type="ARBA" id="ARBA00022729"/>
    </source>
</evidence>
<keyword evidence="4 9" id="KW-0732">Signal</keyword>
<evidence type="ECO:0000256" key="2">
    <source>
        <dbReference type="ARBA" id="ARBA00007104"/>
    </source>
</evidence>
<dbReference type="PROSITE" id="PS50866">
    <property type="entry name" value="GOLD"/>
    <property type="match status" value="1"/>
</dbReference>
<organism evidence="11 13">
    <name type="scientific">Carnegiea gigantea</name>
    <dbReference type="NCBI Taxonomy" id="171969"/>
    <lineage>
        <taxon>Eukaryota</taxon>
        <taxon>Viridiplantae</taxon>
        <taxon>Streptophyta</taxon>
        <taxon>Embryophyta</taxon>
        <taxon>Tracheophyta</taxon>
        <taxon>Spermatophyta</taxon>
        <taxon>Magnoliopsida</taxon>
        <taxon>eudicotyledons</taxon>
        <taxon>Gunneridae</taxon>
        <taxon>Pentapetalae</taxon>
        <taxon>Caryophyllales</taxon>
        <taxon>Cactineae</taxon>
        <taxon>Cactaceae</taxon>
        <taxon>Cactoideae</taxon>
        <taxon>Echinocereeae</taxon>
        <taxon>Carnegiea</taxon>
    </lineage>
</organism>
<feature type="transmembrane region" description="Helical" evidence="8">
    <location>
        <begin position="178"/>
        <end position="198"/>
    </location>
</feature>
<keyword evidence="6 8" id="KW-0472">Membrane</keyword>
<evidence type="ECO:0000256" key="8">
    <source>
        <dbReference type="SAM" id="Phobius"/>
    </source>
</evidence>
<dbReference type="Proteomes" id="UP001153076">
    <property type="component" value="Unassembled WGS sequence"/>
</dbReference>
<evidence type="ECO:0000256" key="9">
    <source>
        <dbReference type="SAM" id="SignalP"/>
    </source>
</evidence>
<feature type="signal peptide" evidence="9">
    <location>
        <begin position="1"/>
        <end position="20"/>
    </location>
</feature>
<evidence type="ECO:0000256" key="7">
    <source>
        <dbReference type="RuleBase" id="RU003827"/>
    </source>
</evidence>
<accession>A0A9Q1GJC7</accession>
<gene>
    <name evidence="12" type="ORF">Cgig2_006260</name>
    <name evidence="11" type="ORF">Cgig2_030304</name>
</gene>
<comment type="subcellular location">
    <subcellularLocation>
        <location evidence="1 7">Membrane</location>
        <topology evidence="1 7">Single-pass type I membrane protein</topology>
    </subcellularLocation>
</comment>
<sequence length="210" mass="23845">MVIVMLIALLMSVLIPACESLRFELLSGSTKCIAEEIKRDAMSVGKYTALGPVEGQPAPPSHRITARVTSPKGNNYHFGEVVEAGTFAFTAAETGDYMACFRAPHHKPPQRISVEFEWRTGIDAKDWYKVARKGQIELLDVELKRLHETVKSIHDEIFFLREREIEMQELNRATNSNMAIFSFLSLFLCLSVAGLQLWHLKGYFERKKLL</sequence>
<keyword evidence="13" id="KW-1185">Reference proteome</keyword>
<comment type="similarity">
    <text evidence="2 7">Belongs to the EMP24/GP25L family.</text>
</comment>
<feature type="chain" id="PRO_5040654162" description="GOLD domain-containing protein" evidence="9">
    <location>
        <begin position="21"/>
        <end position="210"/>
    </location>
</feature>
<evidence type="ECO:0000256" key="5">
    <source>
        <dbReference type="ARBA" id="ARBA00022989"/>
    </source>
</evidence>
<dbReference type="EMBL" id="JAKOGI010000969">
    <property type="protein sequence ID" value="KAJ8428786.1"/>
    <property type="molecule type" value="Genomic_DNA"/>
</dbReference>
<evidence type="ECO:0000313" key="13">
    <source>
        <dbReference type="Proteomes" id="UP001153076"/>
    </source>
</evidence>